<evidence type="ECO:0000313" key="8">
    <source>
        <dbReference type="EMBL" id="CAH8341989.1"/>
    </source>
</evidence>
<dbReference type="CDD" id="cd00684">
    <property type="entry name" value="Terpene_cyclase_plant_C1"/>
    <property type="match status" value="1"/>
</dbReference>
<evidence type="ECO:0000256" key="5">
    <source>
        <dbReference type="ARBA" id="ARBA00038405"/>
    </source>
</evidence>
<dbReference type="InterPro" id="IPR001906">
    <property type="entry name" value="Terpene_synth_N"/>
</dbReference>
<evidence type="ECO:0000256" key="3">
    <source>
        <dbReference type="ARBA" id="ARBA00023211"/>
    </source>
</evidence>
<evidence type="ECO:0000256" key="1">
    <source>
        <dbReference type="ARBA" id="ARBA00022723"/>
    </source>
</evidence>
<dbReference type="Gene3D" id="1.50.10.130">
    <property type="entry name" value="Terpene synthase, N-terminal domain"/>
    <property type="match status" value="1"/>
</dbReference>
<name>A0ABC8JZR2_ERUVS</name>
<protein>
    <submittedName>
        <fullName evidence="8">Uncharacterized protein</fullName>
    </submittedName>
</protein>
<evidence type="ECO:0000313" key="9">
    <source>
        <dbReference type="Proteomes" id="UP001642260"/>
    </source>
</evidence>
<dbReference type="InterPro" id="IPR036965">
    <property type="entry name" value="Terpene_synth_N_sf"/>
</dbReference>
<dbReference type="SUPFAM" id="SSF48576">
    <property type="entry name" value="Terpenoid synthases"/>
    <property type="match status" value="1"/>
</dbReference>
<dbReference type="InterPro" id="IPR008949">
    <property type="entry name" value="Isoprenoid_synthase_dom_sf"/>
</dbReference>
<comment type="caution">
    <text evidence="8">The sequence shown here is derived from an EMBL/GenBank/DDBJ whole genome shotgun (WGS) entry which is preliminary data.</text>
</comment>
<dbReference type="InterPro" id="IPR050148">
    <property type="entry name" value="Terpene_synthase-like"/>
</dbReference>
<dbReference type="FunFam" id="1.50.10.130:FF:000001">
    <property type="entry name" value="Isoprene synthase, chloroplastic"/>
    <property type="match status" value="1"/>
</dbReference>
<dbReference type="PANTHER" id="PTHR31225:SF242">
    <property type="entry name" value="TERPENOID SYNTHASE 9"/>
    <property type="match status" value="1"/>
</dbReference>
<reference evidence="8 9" key="1">
    <citation type="submission" date="2022-03" db="EMBL/GenBank/DDBJ databases">
        <authorList>
            <person name="Macdonald S."/>
            <person name="Ahmed S."/>
            <person name="Newling K."/>
        </authorList>
    </citation>
    <scope>NUCLEOTIDE SEQUENCE [LARGE SCALE GENOMIC DNA]</scope>
</reference>
<dbReference type="Pfam" id="PF03936">
    <property type="entry name" value="Terpene_synth_C"/>
    <property type="match status" value="1"/>
</dbReference>
<organism evidence="8 9">
    <name type="scientific">Eruca vesicaria subsp. sativa</name>
    <name type="common">Garden rocket</name>
    <name type="synonym">Eruca sativa</name>
    <dbReference type="NCBI Taxonomy" id="29727"/>
    <lineage>
        <taxon>Eukaryota</taxon>
        <taxon>Viridiplantae</taxon>
        <taxon>Streptophyta</taxon>
        <taxon>Embryophyta</taxon>
        <taxon>Tracheophyta</taxon>
        <taxon>Spermatophyta</taxon>
        <taxon>Magnoliopsida</taxon>
        <taxon>eudicotyledons</taxon>
        <taxon>Gunneridae</taxon>
        <taxon>Pentapetalae</taxon>
        <taxon>rosids</taxon>
        <taxon>malvids</taxon>
        <taxon>Brassicales</taxon>
        <taxon>Brassicaceae</taxon>
        <taxon>Brassiceae</taxon>
        <taxon>Eruca</taxon>
    </lineage>
</organism>
<dbReference type="SUPFAM" id="SSF48239">
    <property type="entry name" value="Terpenoid cyclases/Protein prenyltransferases"/>
    <property type="match status" value="1"/>
</dbReference>
<dbReference type="EMBL" id="CAKOAT010147376">
    <property type="protein sequence ID" value="CAH8341989.1"/>
    <property type="molecule type" value="Genomic_DNA"/>
</dbReference>
<keyword evidence="3" id="KW-0464">Manganese</keyword>
<dbReference type="Gene3D" id="1.10.600.10">
    <property type="entry name" value="Farnesyl Diphosphate Synthase"/>
    <property type="match status" value="1"/>
</dbReference>
<dbReference type="InterPro" id="IPR008930">
    <property type="entry name" value="Terpenoid_cyclase/PrenylTrfase"/>
</dbReference>
<dbReference type="PANTHER" id="PTHR31225">
    <property type="entry name" value="OS04G0344100 PROTEIN-RELATED"/>
    <property type="match status" value="1"/>
</dbReference>
<dbReference type="GO" id="GO:0046872">
    <property type="term" value="F:metal ion binding"/>
    <property type="evidence" value="ECO:0007669"/>
    <property type="project" value="UniProtKB-KW"/>
</dbReference>
<keyword evidence="4" id="KW-0456">Lyase</keyword>
<comment type="similarity">
    <text evidence="5">Belongs to the terpene synthase family. Tpsa subfamily.</text>
</comment>
<dbReference type="InterPro" id="IPR044814">
    <property type="entry name" value="Terpene_cyclase_plant_C1"/>
</dbReference>
<evidence type="ECO:0000256" key="2">
    <source>
        <dbReference type="ARBA" id="ARBA00022842"/>
    </source>
</evidence>
<evidence type="ECO:0000256" key="4">
    <source>
        <dbReference type="ARBA" id="ARBA00023239"/>
    </source>
</evidence>
<evidence type="ECO:0000259" key="6">
    <source>
        <dbReference type="Pfam" id="PF01397"/>
    </source>
</evidence>
<keyword evidence="9" id="KW-1185">Reference proteome</keyword>
<dbReference type="InterPro" id="IPR005630">
    <property type="entry name" value="Terpene_synthase_metal-bd"/>
</dbReference>
<feature type="domain" description="Terpene synthase N-terminal" evidence="6">
    <location>
        <begin position="3"/>
        <end position="159"/>
    </location>
</feature>
<dbReference type="Pfam" id="PF01397">
    <property type="entry name" value="Terpene_synth"/>
    <property type="match status" value="1"/>
</dbReference>
<feature type="domain" description="Terpene synthase metal-binding" evidence="7">
    <location>
        <begin position="275"/>
        <end position="433"/>
    </location>
</feature>
<dbReference type="AlphaFoldDB" id="A0ABC8JZR2"/>
<keyword evidence="1" id="KW-0479">Metal-binding</keyword>
<dbReference type="GO" id="GO:0016114">
    <property type="term" value="P:terpenoid biosynthetic process"/>
    <property type="evidence" value="ECO:0007669"/>
    <property type="project" value="UniProtKB-ARBA"/>
</dbReference>
<gene>
    <name evidence="8" type="ORF">ERUC_LOCUS15761</name>
</gene>
<proteinExistence type="inferred from homology"/>
<dbReference type="Proteomes" id="UP001642260">
    <property type="component" value="Unassembled WGS sequence"/>
</dbReference>
<evidence type="ECO:0000259" key="7">
    <source>
        <dbReference type="Pfam" id="PF03936"/>
    </source>
</evidence>
<dbReference type="GO" id="GO:0016829">
    <property type="term" value="F:lyase activity"/>
    <property type="evidence" value="ECO:0007669"/>
    <property type="project" value="UniProtKB-KW"/>
</dbReference>
<accession>A0ABC8JZR2</accession>
<sequence>MDALGREIEALKPQVRNMFMSSKGIKKKILFTYLLLTLGLAYHFEDEIVKTLKDGFQKIEEMMAGEEDLYTVSVIFYVFRTYGHNISSDVFGRFKGDNGEFKECLTRDAKGILSLYEASHMGTTTDYILDEALTFTISNLESLSCTCKPNLSMLIRNSLDLPQHKNMEILVAKEYIRFYEKEEDCDRTLLKFSKLNFKYLQFLYLQELKMLSKWYKEQDFESKFPPYYRDLLVETNFHTLTHMEPKHSRLRIFVTKLYIMEVILDDTCDRYASLNYLKSLVKFIFGTFEEFERELESESGGLYGLEATIEKFKRLMRSNLQLAKWASADHLPSFEEYLDVAGVETAIEFTVAGILMAMENICKAEAYEWLKTRDKLVRALATKTRLPNDMFGYKDDMSRGYLTGSVNCYKKQYGVTEEEAYRKLRQLIAEGDKMMNEEILKPINVPRQVLKAAMIDTLRELNVAYSKDDGFTRPDGHFKNLITSIYVDL</sequence>
<keyword evidence="2" id="KW-0460">Magnesium</keyword>